<gene>
    <name evidence="4" type="ORF">D9V34_06910</name>
</gene>
<evidence type="ECO:0000256" key="1">
    <source>
        <dbReference type="SAM" id="MobiDB-lite"/>
    </source>
</evidence>
<feature type="region of interest" description="Disordered" evidence="1">
    <location>
        <begin position="33"/>
        <end position="83"/>
    </location>
</feature>
<feature type="compositionally biased region" description="Polar residues" evidence="1">
    <location>
        <begin position="72"/>
        <end position="83"/>
    </location>
</feature>
<dbReference type="GO" id="GO:0016020">
    <property type="term" value="C:membrane"/>
    <property type="evidence" value="ECO:0007669"/>
    <property type="project" value="InterPro"/>
</dbReference>
<evidence type="ECO:0000313" key="5">
    <source>
        <dbReference type="Proteomes" id="UP000269438"/>
    </source>
</evidence>
<dbReference type="PROSITE" id="PS51257">
    <property type="entry name" value="PROKAR_LIPOPROTEIN"/>
    <property type="match status" value="1"/>
</dbReference>
<evidence type="ECO:0000259" key="3">
    <source>
        <dbReference type="SMART" id="SM00900"/>
    </source>
</evidence>
<feature type="chain" id="PRO_5038840810" evidence="2">
    <location>
        <begin position="31"/>
        <end position="160"/>
    </location>
</feature>
<feature type="domain" description="FMN-binding" evidence="3">
    <location>
        <begin position="81"/>
        <end position="159"/>
    </location>
</feature>
<feature type="signal peptide" evidence="2">
    <location>
        <begin position="1"/>
        <end position="30"/>
    </location>
</feature>
<dbReference type="AlphaFoldDB" id="A0A3L7AUZ8"/>
<keyword evidence="5" id="KW-1185">Reference proteome</keyword>
<dbReference type="EMBL" id="RCUY01000005">
    <property type="protein sequence ID" value="RLP83360.1"/>
    <property type="molecule type" value="Genomic_DNA"/>
</dbReference>
<keyword evidence="2" id="KW-0732">Signal</keyword>
<organism evidence="4 5">
    <name type="scientific">Mycetocola lacteus</name>
    <dbReference type="NCBI Taxonomy" id="76637"/>
    <lineage>
        <taxon>Bacteria</taxon>
        <taxon>Bacillati</taxon>
        <taxon>Actinomycetota</taxon>
        <taxon>Actinomycetes</taxon>
        <taxon>Micrococcales</taxon>
        <taxon>Microbacteriaceae</taxon>
        <taxon>Mycetocola</taxon>
    </lineage>
</organism>
<dbReference type="GO" id="GO:0010181">
    <property type="term" value="F:FMN binding"/>
    <property type="evidence" value="ECO:0007669"/>
    <property type="project" value="InterPro"/>
</dbReference>
<evidence type="ECO:0000313" key="4">
    <source>
        <dbReference type="EMBL" id="RLP83360.1"/>
    </source>
</evidence>
<accession>A0A3L7AUZ8</accession>
<name>A0A3L7AUZ8_9MICO</name>
<dbReference type="SMART" id="SM00900">
    <property type="entry name" value="FMN_bind"/>
    <property type="match status" value="1"/>
</dbReference>
<dbReference type="InterPro" id="IPR007329">
    <property type="entry name" value="FMN-bd"/>
</dbReference>
<reference evidence="4 5" key="1">
    <citation type="submission" date="2018-10" db="EMBL/GenBank/DDBJ databases">
        <authorList>
            <person name="Li J."/>
        </authorList>
    </citation>
    <scope>NUCLEOTIDE SEQUENCE [LARGE SCALE GENOMIC DNA]</scope>
    <source>
        <strain evidence="4 5">JCM 11654</strain>
    </source>
</reference>
<dbReference type="Pfam" id="PF04205">
    <property type="entry name" value="FMN_bind"/>
    <property type="match status" value="1"/>
</dbReference>
<feature type="compositionally biased region" description="Low complexity" evidence="1">
    <location>
        <begin position="41"/>
        <end position="62"/>
    </location>
</feature>
<sequence length="160" mass="15469">MLRTPGAVRTSALIGIGVAAIAALSGCATGDLTKSGSDAGSSTNPSAPAAQSQADPGASPAATALKDGTYSADGTYTSPGGQESIGVTVTLKGGVVSDVKVVPKGENPTAKQFETQFASGIAGQVVGKNISDLNVGTVSGSSLTGAGFNDAINNIISQAK</sequence>
<comment type="caution">
    <text evidence="4">The sequence shown here is derived from an EMBL/GenBank/DDBJ whole genome shotgun (WGS) entry which is preliminary data.</text>
</comment>
<proteinExistence type="predicted"/>
<dbReference type="Gene3D" id="3.90.1010.20">
    <property type="match status" value="1"/>
</dbReference>
<dbReference type="OrthoDB" id="4232596at2"/>
<protein>
    <submittedName>
        <fullName evidence="4">FMN-binding protein</fullName>
    </submittedName>
</protein>
<evidence type="ECO:0000256" key="2">
    <source>
        <dbReference type="SAM" id="SignalP"/>
    </source>
</evidence>
<dbReference type="Proteomes" id="UP000269438">
    <property type="component" value="Unassembled WGS sequence"/>
</dbReference>